<comment type="caution">
    <text evidence="2">The sequence shown here is derived from an EMBL/GenBank/DDBJ whole genome shotgun (WGS) entry which is preliminary data.</text>
</comment>
<feature type="region of interest" description="Disordered" evidence="1">
    <location>
        <begin position="47"/>
        <end position="68"/>
    </location>
</feature>
<gene>
    <name evidence="2" type="ORF">S01H1_66104</name>
</gene>
<proteinExistence type="predicted"/>
<dbReference type="EMBL" id="BARS01043694">
    <property type="protein sequence ID" value="GAG41382.1"/>
    <property type="molecule type" value="Genomic_DNA"/>
</dbReference>
<organism evidence="2">
    <name type="scientific">marine sediment metagenome</name>
    <dbReference type="NCBI Taxonomy" id="412755"/>
    <lineage>
        <taxon>unclassified sequences</taxon>
        <taxon>metagenomes</taxon>
        <taxon>ecological metagenomes</taxon>
    </lineage>
</organism>
<reference evidence="2" key="1">
    <citation type="journal article" date="2014" name="Front. Microbiol.">
        <title>High frequency of phylogenetically diverse reductive dehalogenase-homologous genes in deep subseafloor sedimentary metagenomes.</title>
        <authorList>
            <person name="Kawai M."/>
            <person name="Futagami T."/>
            <person name="Toyoda A."/>
            <person name="Takaki Y."/>
            <person name="Nishi S."/>
            <person name="Hori S."/>
            <person name="Arai W."/>
            <person name="Tsubouchi T."/>
            <person name="Morono Y."/>
            <person name="Uchiyama I."/>
            <person name="Ito T."/>
            <person name="Fujiyama A."/>
            <person name="Inagaki F."/>
            <person name="Takami H."/>
        </authorList>
    </citation>
    <scope>NUCLEOTIDE SEQUENCE</scope>
    <source>
        <strain evidence="2">Expedition CK06-06</strain>
    </source>
</reference>
<evidence type="ECO:0000256" key="1">
    <source>
        <dbReference type="SAM" id="MobiDB-lite"/>
    </source>
</evidence>
<protein>
    <submittedName>
        <fullName evidence="2">Uncharacterized protein</fullName>
    </submittedName>
</protein>
<sequence length="68" mass="7368">MTSRFINLPGPSEILDSGDRSLYEVVTHRPGPVGELPLTDRILRDRPSGDAFGMTQDAGMGWRPSGLA</sequence>
<evidence type="ECO:0000313" key="2">
    <source>
        <dbReference type="EMBL" id="GAG41382.1"/>
    </source>
</evidence>
<accession>X0Y200</accession>
<feature type="non-terminal residue" evidence="2">
    <location>
        <position position="68"/>
    </location>
</feature>
<dbReference type="AlphaFoldDB" id="X0Y200"/>
<name>X0Y200_9ZZZZ</name>